<protein>
    <recommendedName>
        <fullName evidence="3">NorR-like AAA+ ATPase lid domain-containing protein</fullName>
    </recommendedName>
</protein>
<dbReference type="Gene3D" id="1.10.8.60">
    <property type="match status" value="1"/>
</dbReference>
<gene>
    <name evidence="4" type="ORF">GCM10022212_27100</name>
</gene>
<dbReference type="EMBL" id="BAAAZE010000010">
    <property type="protein sequence ID" value="GAA4027588.1"/>
    <property type="molecule type" value="Genomic_DNA"/>
</dbReference>
<organism evidence="4 5">
    <name type="scientific">Actimicrobium antarcticum</name>
    <dbReference type="NCBI Taxonomy" id="1051899"/>
    <lineage>
        <taxon>Bacteria</taxon>
        <taxon>Pseudomonadati</taxon>
        <taxon>Pseudomonadota</taxon>
        <taxon>Betaproteobacteria</taxon>
        <taxon>Burkholderiales</taxon>
        <taxon>Oxalobacteraceae</taxon>
        <taxon>Actimicrobium</taxon>
    </lineage>
</organism>
<feature type="domain" description="NorR-like AAA+ ATPase lid" evidence="3">
    <location>
        <begin position="19"/>
        <end position="41"/>
    </location>
</feature>
<evidence type="ECO:0000259" key="3">
    <source>
        <dbReference type="Pfam" id="PF25601"/>
    </source>
</evidence>
<reference evidence="5" key="1">
    <citation type="journal article" date="2019" name="Int. J. Syst. Evol. Microbiol.">
        <title>The Global Catalogue of Microorganisms (GCM) 10K type strain sequencing project: providing services to taxonomists for standard genome sequencing and annotation.</title>
        <authorList>
            <consortium name="The Broad Institute Genomics Platform"/>
            <consortium name="The Broad Institute Genome Sequencing Center for Infectious Disease"/>
            <person name="Wu L."/>
            <person name="Ma J."/>
        </authorList>
    </citation>
    <scope>NUCLEOTIDE SEQUENCE [LARGE SCALE GENOMIC DNA]</scope>
    <source>
        <strain evidence="5">JCM 16673</strain>
    </source>
</reference>
<dbReference type="Pfam" id="PF25601">
    <property type="entry name" value="AAA_lid_14"/>
    <property type="match status" value="1"/>
</dbReference>
<proteinExistence type="predicted"/>
<accession>A0ABP7TKK7</accession>
<name>A0ABP7TKK7_9BURK</name>
<comment type="caution">
    <text evidence="4">The sequence shown here is derived from an EMBL/GenBank/DDBJ whole genome shotgun (WGS) entry which is preliminary data.</text>
</comment>
<keyword evidence="5" id="KW-1185">Reference proteome</keyword>
<keyword evidence="2" id="KW-0067">ATP-binding</keyword>
<evidence type="ECO:0000256" key="2">
    <source>
        <dbReference type="ARBA" id="ARBA00022840"/>
    </source>
</evidence>
<dbReference type="Proteomes" id="UP001501353">
    <property type="component" value="Unassembled WGS sequence"/>
</dbReference>
<sequence>MRDEVPASVFRSELGASASLLAGYGWYGNVRELRSMMERIELANIAEHNAALIERTWNDDFR</sequence>
<evidence type="ECO:0000256" key="1">
    <source>
        <dbReference type="ARBA" id="ARBA00022741"/>
    </source>
</evidence>
<keyword evidence="1" id="KW-0547">Nucleotide-binding</keyword>
<dbReference type="InterPro" id="IPR058031">
    <property type="entry name" value="AAA_lid_NorR"/>
</dbReference>
<evidence type="ECO:0000313" key="5">
    <source>
        <dbReference type="Proteomes" id="UP001501353"/>
    </source>
</evidence>
<evidence type="ECO:0000313" key="4">
    <source>
        <dbReference type="EMBL" id="GAA4027588.1"/>
    </source>
</evidence>